<organism evidence="2 3">
    <name type="scientific">Streptomyces violascens</name>
    <dbReference type="NCBI Taxonomy" id="67381"/>
    <lineage>
        <taxon>Bacteria</taxon>
        <taxon>Bacillati</taxon>
        <taxon>Actinomycetota</taxon>
        <taxon>Actinomycetes</taxon>
        <taxon>Kitasatosporales</taxon>
        <taxon>Streptomycetaceae</taxon>
        <taxon>Streptomyces</taxon>
    </lineage>
</organism>
<proteinExistence type="predicted"/>
<evidence type="ECO:0000256" key="1">
    <source>
        <dbReference type="SAM" id="MobiDB-lite"/>
    </source>
</evidence>
<evidence type="ECO:0000313" key="2">
    <source>
        <dbReference type="EMBL" id="GHI41085.1"/>
    </source>
</evidence>
<accession>A0ABQ3QUZ0</accession>
<evidence type="ECO:0000313" key="3">
    <source>
        <dbReference type="Proteomes" id="UP001050808"/>
    </source>
</evidence>
<feature type="region of interest" description="Disordered" evidence="1">
    <location>
        <begin position="1"/>
        <end position="29"/>
    </location>
</feature>
<comment type="caution">
    <text evidence="2">The sequence shown here is derived from an EMBL/GenBank/DDBJ whole genome shotgun (WGS) entry which is preliminary data.</text>
</comment>
<name>A0ABQ3QUZ0_9ACTN</name>
<keyword evidence="3" id="KW-1185">Reference proteome</keyword>
<gene>
    <name evidence="2" type="ORF">Sviol_54930</name>
</gene>
<reference evidence="2" key="1">
    <citation type="submission" date="2024-05" db="EMBL/GenBank/DDBJ databases">
        <title>Whole genome shotgun sequence of Streptomyces violascens NBRC 12920.</title>
        <authorList>
            <person name="Komaki H."/>
            <person name="Tamura T."/>
        </authorList>
    </citation>
    <scope>NUCLEOTIDE SEQUENCE</scope>
    <source>
        <strain evidence="2">NBRC 12920</strain>
    </source>
</reference>
<protein>
    <submittedName>
        <fullName evidence="2">Uncharacterized protein</fullName>
    </submittedName>
</protein>
<feature type="region of interest" description="Disordered" evidence="1">
    <location>
        <begin position="74"/>
        <end position="113"/>
    </location>
</feature>
<dbReference type="EMBL" id="BNDY01000017">
    <property type="protein sequence ID" value="GHI41085.1"/>
    <property type="molecule type" value="Genomic_DNA"/>
</dbReference>
<dbReference type="Proteomes" id="UP001050808">
    <property type="component" value="Unassembled WGS sequence"/>
</dbReference>
<sequence>MYGIPNVETTDSCEGFSKGDEVKRAGGQAGDLPEVGVVQCWLALEYAPTKWRCIVTWGGRYTGRYMAHEIEHTAELERPARGRSPGLPSAGNDNNQPDRVVTQVGTGSRLGRT</sequence>